<comment type="caution">
    <text evidence="2">The sequence shown here is derived from an EMBL/GenBank/DDBJ whole genome shotgun (WGS) entry which is preliminary data.</text>
</comment>
<dbReference type="EMBL" id="FRAT01000004">
    <property type="protein sequence ID" value="SHK69914.1"/>
    <property type="molecule type" value="Genomic_DNA"/>
</dbReference>
<proteinExistence type="predicted"/>
<evidence type="ECO:0000313" key="2">
    <source>
        <dbReference type="EMBL" id="SHK69914.1"/>
    </source>
</evidence>
<sequence length="57" mass="6609">MPTKSHYISVNGVSICRVLFLREKKKRQVISLDSTVVSAIRPLCQLDFRQLQYTNNI</sequence>
<evidence type="ECO:0000313" key="4">
    <source>
        <dbReference type="Proteomes" id="UP000198940"/>
    </source>
</evidence>
<evidence type="ECO:0000313" key="3">
    <source>
        <dbReference type="Proteomes" id="UP000184031"/>
    </source>
</evidence>
<gene>
    <name evidence="1" type="ORF">SAMN04487891_11398</name>
    <name evidence="2" type="ORF">SAMN05216293_1668</name>
</gene>
<accession>A0A1M6UKZ9</accession>
<dbReference type="AlphaFoldDB" id="A0A1M6UKZ9"/>
<dbReference type="EMBL" id="FOKU01000013">
    <property type="protein sequence ID" value="SFC55097.1"/>
    <property type="molecule type" value="Genomic_DNA"/>
</dbReference>
<dbReference type="Proteomes" id="UP000198940">
    <property type="component" value="Unassembled WGS sequence"/>
</dbReference>
<protein>
    <submittedName>
        <fullName evidence="2">Uncharacterized protein</fullName>
    </submittedName>
</protein>
<name>A0A1M6UKZ9_9FLAO</name>
<organism evidence="2 3">
    <name type="scientific">Flagellimonas taeanensis</name>
    <dbReference type="NCBI Taxonomy" id="1005926"/>
    <lineage>
        <taxon>Bacteria</taxon>
        <taxon>Pseudomonadati</taxon>
        <taxon>Bacteroidota</taxon>
        <taxon>Flavobacteriia</taxon>
        <taxon>Flavobacteriales</taxon>
        <taxon>Flavobacteriaceae</taxon>
        <taxon>Flagellimonas</taxon>
    </lineage>
</organism>
<evidence type="ECO:0000313" key="1">
    <source>
        <dbReference type="EMBL" id="SFC55097.1"/>
    </source>
</evidence>
<keyword evidence="4" id="KW-1185">Reference proteome</keyword>
<reference evidence="2 3" key="1">
    <citation type="submission" date="2016-11" db="EMBL/GenBank/DDBJ databases">
        <authorList>
            <person name="Varghese N."/>
            <person name="Submissions S."/>
        </authorList>
    </citation>
    <scope>NUCLEOTIDE SEQUENCE [LARGE SCALE GENOMIC DNA]</scope>
    <source>
        <strain evidence="2 3">CGMCC 1.12174</strain>
        <strain evidence="1 4">DSM 26351</strain>
    </source>
</reference>
<dbReference type="Proteomes" id="UP000184031">
    <property type="component" value="Unassembled WGS sequence"/>
</dbReference>